<evidence type="ECO:0000313" key="3">
    <source>
        <dbReference type="Proteomes" id="UP000713479"/>
    </source>
</evidence>
<keyword evidence="2" id="KW-0378">Hydrolase</keyword>
<dbReference type="GO" id="GO:0008233">
    <property type="term" value="F:peptidase activity"/>
    <property type="evidence" value="ECO:0007669"/>
    <property type="project" value="UniProtKB-KW"/>
</dbReference>
<evidence type="ECO:0000313" key="2">
    <source>
        <dbReference type="EMBL" id="MBE6509999.1"/>
    </source>
</evidence>
<dbReference type="SMART" id="SM00460">
    <property type="entry name" value="TGc"/>
    <property type="match status" value="1"/>
</dbReference>
<protein>
    <submittedName>
        <fullName evidence="2">Cysteine protease</fullName>
    </submittedName>
</protein>
<proteinExistence type="predicted"/>
<dbReference type="Gene3D" id="2.60.40.10">
    <property type="entry name" value="Immunoglobulins"/>
    <property type="match status" value="3"/>
</dbReference>
<dbReference type="Gene3D" id="3.10.620.30">
    <property type="match status" value="1"/>
</dbReference>
<dbReference type="InterPro" id="IPR038765">
    <property type="entry name" value="Papain-like_cys_pep_sf"/>
</dbReference>
<sequence>MKKRIYLALIILIAFLSIGFISASEVSINDTYAGQDSSMELLSVDNMGVGSDSNSLSINNADTNLNDNTIGASNETTKTAVVIDAPNIDLYYKNGTRFIATLSDINGNVLANESLVFEISGVNYTRITDSNGQASVAINLNPNTYDFNVYYAGSDEYIDTKTTSTCTVYPTISGEDIVKYYRNGTQYYAKFLNGDGSPLADTNVTFNINGVFYTRTTNASGVARLNINLHEGEYILTAIHPVTEFMYSNNITVLPTISGNDLTKVYRDNNQYYATFLGSDGSPLADTNITFNINGVFYTRTTNATGVARLNINLEPGTYIITAYNPNDDYAHSNIIEVIGSSATYIETHSYSFYADDNVTVNATLYNQLGYTIPGQEVTLIAGTTYTNYTDDNGVVTFTGIDLITGVHNVTYYYYGLDKYKSSETTNTITIRDQYDTVFDASDAIIYYHAGESFNVTVTDGYDVPIVGQPVYFTVNGKSYSRNTDENGTASLKINLRPGIYDILAKFNSTHYKEMSGLYEITVIDGNTSILDGQNITIGEGSGKSFDVTLKVGDIALPQRNVIFNINGVNYTRVTDDNGIAKININLNAGQYLIKYYYLGEDRISSASGESYVTVKARSATSLSWKSATSFVSDSDVNLQVLLVDSNNTPLSEREVVYSISSKDYAVTTDASGIAALTRSLSAGSYSVSYKYEGDDDYLPSEGSTTIAVTKSQTDSSGFGYWVFGRDMYNVDLATLSSKGTTDIFLNFYAFTTHGESAVLSWIKSANSYGINVHIWMQAFYDGSWINPVSGGSVNTAYFNEVINEAKYYAGLTGVAGVHMDYLRYPGNAYQTSGGAAAITEFVKQVTAACREVNPNIIMSAAVMPETTNNIYYYGQDIPAITRYLDVIVPMQYKGNYNAGTSWLASTTKWFVQNSNGAEVWSGLQSYVSDNDLTKLLATELTNDAQTCLDNGADGVILFRFGLSNFIDFSSLDTPSYGDEITVNDVLAAATDLKESIEANLELPSSVTVGDNTYTVPQFLAMMTQALLSLDGQVTSEIVAHIVTAPDNSTGDDIYVQFDTDQMLNVALAVYDYCILNNQAPNFMSTSMGDVKYETLVYLYARILAYYDANEALPSTALVNNFLDHPTLTVNMLPSYSTSEYSYQNYTTTWLNYCPVCDRYGTLLINPKGSVEGELTCYHCDSDFCGVTGHEKDSTSNYTLTRLSESVPVTPGKTGDEISLASVIDGAVYLKAYIEENEDTPEYIVLDEGKYTLQQFLYLMGYAILEINASSTEDIALEEISGGPSTPSGDVIDASLSKEDYMDVVLRVTNFIIDNNWIPNYASSTVGKIIYYELLDSFSRILNYYSENGDLPSSVKIVYSGVSSKSISDLSKSLIKGLSTERDKAVALYNYVRDYISYSFYYNTQKGAEGTLTSGSGNCCDQAQLLVAMARSVNMTVRFATGYCTFSSGSTYGHVWVQFLIGGSWINADPTSTRNSFGVINNWNTGSYTNRGTFDVLPY</sequence>
<dbReference type="Gene3D" id="3.20.20.80">
    <property type="entry name" value="Glycosidases"/>
    <property type="match status" value="1"/>
</dbReference>
<dbReference type="Pfam" id="PF09373">
    <property type="entry name" value="PMBR"/>
    <property type="match status" value="1"/>
</dbReference>
<dbReference type="PANTHER" id="PTHR33490">
    <property type="entry name" value="BLR5614 PROTEIN-RELATED"/>
    <property type="match status" value="1"/>
</dbReference>
<dbReference type="InterPro" id="IPR017853">
    <property type="entry name" value="GH"/>
</dbReference>
<dbReference type="Pfam" id="PF01841">
    <property type="entry name" value="Transglut_core"/>
    <property type="match status" value="1"/>
</dbReference>
<dbReference type="SUPFAM" id="SSF54001">
    <property type="entry name" value="Cysteine proteinases"/>
    <property type="match status" value="1"/>
</dbReference>
<reference evidence="2" key="1">
    <citation type="submission" date="2019-04" db="EMBL/GenBank/DDBJ databases">
        <title>Evolution of Biomass-Degrading Anaerobic Consortia Revealed by Metagenomics.</title>
        <authorList>
            <person name="Peng X."/>
        </authorList>
    </citation>
    <scope>NUCLEOTIDE SEQUENCE</scope>
    <source>
        <strain evidence="2">SIG13</strain>
    </source>
</reference>
<dbReference type="PANTHER" id="PTHR33490:SF3">
    <property type="entry name" value="CONSERVED INTEGRAL MEMBRANE PROTEIN"/>
    <property type="match status" value="1"/>
</dbReference>
<comment type="caution">
    <text evidence="2">The sequence shown here is derived from an EMBL/GenBank/DDBJ whole genome shotgun (WGS) entry which is preliminary data.</text>
</comment>
<dbReference type="SUPFAM" id="SSF51445">
    <property type="entry name" value="(Trans)glycosidases"/>
    <property type="match status" value="1"/>
</dbReference>
<dbReference type="InterPro" id="IPR008964">
    <property type="entry name" value="Invasin/intimin_cell_adhesion"/>
</dbReference>
<dbReference type="InterPro" id="IPR013783">
    <property type="entry name" value="Ig-like_fold"/>
</dbReference>
<name>A0A8T3VQZ3_9EURY</name>
<dbReference type="Proteomes" id="UP000713479">
    <property type="component" value="Unassembled WGS sequence"/>
</dbReference>
<feature type="domain" description="Transglutaminase-like" evidence="1">
    <location>
        <begin position="1411"/>
        <end position="1472"/>
    </location>
</feature>
<dbReference type="GO" id="GO:0006508">
    <property type="term" value="P:proteolysis"/>
    <property type="evidence" value="ECO:0007669"/>
    <property type="project" value="UniProtKB-KW"/>
</dbReference>
<dbReference type="SUPFAM" id="SSF49373">
    <property type="entry name" value="Invasin/intimin cell-adhesion fragments"/>
    <property type="match status" value="1"/>
</dbReference>
<keyword evidence="2" id="KW-0645">Protease</keyword>
<organism evidence="2 3">
    <name type="scientific">Methanobrevibacter millerae</name>
    <dbReference type="NCBI Taxonomy" id="230361"/>
    <lineage>
        <taxon>Archaea</taxon>
        <taxon>Methanobacteriati</taxon>
        <taxon>Methanobacteriota</taxon>
        <taxon>Methanomada group</taxon>
        <taxon>Methanobacteria</taxon>
        <taxon>Methanobacteriales</taxon>
        <taxon>Methanobacteriaceae</taxon>
        <taxon>Methanobrevibacter</taxon>
    </lineage>
</organism>
<dbReference type="InterPro" id="IPR002931">
    <property type="entry name" value="Transglutaminase-like"/>
</dbReference>
<dbReference type="EMBL" id="SUTF01000002">
    <property type="protein sequence ID" value="MBE6509999.1"/>
    <property type="molecule type" value="Genomic_DNA"/>
</dbReference>
<evidence type="ECO:0000259" key="1">
    <source>
        <dbReference type="SMART" id="SM00460"/>
    </source>
</evidence>
<dbReference type="InterPro" id="IPR018975">
    <property type="entry name" value="Pseudomurein-binding_repeat"/>
</dbReference>
<accession>A0A8T3VQZ3</accession>
<gene>
    <name evidence="2" type="ORF">E7Z74_01830</name>
</gene>